<evidence type="ECO:0000313" key="2">
    <source>
        <dbReference type="Proteomes" id="UP000265520"/>
    </source>
</evidence>
<dbReference type="AlphaFoldDB" id="A0A392QU57"/>
<comment type="caution">
    <text evidence="1">The sequence shown here is derived from an EMBL/GenBank/DDBJ whole genome shotgun (WGS) entry which is preliminary data.</text>
</comment>
<organism evidence="1 2">
    <name type="scientific">Trifolium medium</name>
    <dbReference type="NCBI Taxonomy" id="97028"/>
    <lineage>
        <taxon>Eukaryota</taxon>
        <taxon>Viridiplantae</taxon>
        <taxon>Streptophyta</taxon>
        <taxon>Embryophyta</taxon>
        <taxon>Tracheophyta</taxon>
        <taxon>Spermatophyta</taxon>
        <taxon>Magnoliopsida</taxon>
        <taxon>eudicotyledons</taxon>
        <taxon>Gunneridae</taxon>
        <taxon>Pentapetalae</taxon>
        <taxon>rosids</taxon>
        <taxon>fabids</taxon>
        <taxon>Fabales</taxon>
        <taxon>Fabaceae</taxon>
        <taxon>Papilionoideae</taxon>
        <taxon>50 kb inversion clade</taxon>
        <taxon>NPAAA clade</taxon>
        <taxon>Hologalegina</taxon>
        <taxon>IRL clade</taxon>
        <taxon>Trifolieae</taxon>
        <taxon>Trifolium</taxon>
    </lineage>
</organism>
<accession>A0A392QU57</accession>
<protein>
    <submittedName>
        <fullName evidence="1">Envelope-like protein</fullName>
    </submittedName>
</protein>
<dbReference type="Proteomes" id="UP000265520">
    <property type="component" value="Unassembled WGS sequence"/>
</dbReference>
<dbReference type="EMBL" id="LXQA010155211">
    <property type="protein sequence ID" value="MCI26775.1"/>
    <property type="molecule type" value="Genomic_DNA"/>
</dbReference>
<evidence type="ECO:0000313" key="1">
    <source>
        <dbReference type="EMBL" id="MCI26775.1"/>
    </source>
</evidence>
<proteinExistence type="predicted"/>
<keyword evidence="2" id="KW-1185">Reference proteome</keyword>
<sequence length="85" mass="9469">MINKYLDRSTEDVAGLDVTKDEICQTLTGSLMKKWPKKDKLSATKLTAKYALLNKIAVVNWVPTTHCTDVATALMFPAEESLICH</sequence>
<reference evidence="1 2" key="1">
    <citation type="journal article" date="2018" name="Front. Plant Sci.">
        <title>Red Clover (Trifolium pratense) and Zigzag Clover (T. medium) - A Picture of Genomic Similarities and Differences.</title>
        <authorList>
            <person name="Dluhosova J."/>
            <person name="Istvanek J."/>
            <person name="Nedelnik J."/>
            <person name="Repkova J."/>
        </authorList>
    </citation>
    <scope>NUCLEOTIDE SEQUENCE [LARGE SCALE GENOMIC DNA]</scope>
    <source>
        <strain evidence="2">cv. 10/8</strain>
        <tissue evidence="1">Leaf</tissue>
    </source>
</reference>
<name>A0A392QU57_9FABA</name>